<dbReference type="EMBL" id="JAQJZL010000002">
    <property type="protein sequence ID" value="KAJ6050855.1"/>
    <property type="molecule type" value="Genomic_DNA"/>
</dbReference>
<organism evidence="5 6">
    <name type="scientific">Penicillium canescens</name>
    <dbReference type="NCBI Taxonomy" id="5083"/>
    <lineage>
        <taxon>Eukaryota</taxon>
        <taxon>Fungi</taxon>
        <taxon>Dikarya</taxon>
        <taxon>Ascomycota</taxon>
        <taxon>Pezizomycotina</taxon>
        <taxon>Eurotiomycetes</taxon>
        <taxon>Eurotiomycetidae</taxon>
        <taxon>Eurotiales</taxon>
        <taxon>Aspergillaceae</taxon>
        <taxon>Penicillium</taxon>
    </lineage>
</organism>
<dbReference type="GO" id="GO:0001228">
    <property type="term" value="F:DNA-binding transcription activator activity, RNA polymerase II-specific"/>
    <property type="evidence" value="ECO:0007669"/>
    <property type="project" value="TreeGrafter"/>
</dbReference>
<keyword evidence="2" id="KW-0539">Nucleus</keyword>
<dbReference type="Proteomes" id="UP001219568">
    <property type="component" value="Unassembled WGS sequence"/>
</dbReference>
<dbReference type="InterPro" id="IPR004827">
    <property type="entry name" value="bZIP"/>
</dbReference>
<protein>
    <recommendedName>
        <fullName evidence="4">BZIP domain-containing protein</fullName>
    </recommendedName>
</protein>
<proteinExistence type="predicted"/>
<dbReference type="InterPro" id="IPR050936">
    <property type="entry name" value="AP-1-like"/>
</dbReference>
<sequence>MPPKRKAQHVDSGDVETKKLRNRVSQQAFRRRQSEYVKQLERKAKAYKPDNERIIELEEENTLLRESLIQCHTKLESLRTTICTLSDGIARTLDDPDESAKNPPNYNELIESPKKLHPHSYTTSKNKIRKAERDISFEGDESNTLETSVDTDITLDPKTPDFTCSGLIHEQDPSIVAPLSDIWTHDCQMGPASYVDCLAANNAIS</sequence>
<dbReference type="InterPro" id="IPR046347">
    <property type="entry name" value="bZIP_sf"/>
</dbReference>
<dbReference type="CDD" id="cd14688">
    <property type="entry name" value="bZIP_YAP"/>
    <property type="match status" value="1"/>
</dbReference>
<dbReference type="AlphaFoldDB" id="A0AAD6IJ34"/>
<dbReference type="SMART" id="SM00338">
    <property type="entry name" value="BRLZ"/>
    <property type="match status" value="1"/>
</dbReference>
<dbReference type="GO" id="GO:0000976">
    <property type="term" value="F:transcription cis-regulatory region binding"/>
    <property type="evidence" value="ECO:0007669"/>
    <property type="project" value="InterPro"/>
</dbReference>
<feature type="domain" description="BZIP" evidence="4">
    <location>
        <begin position="18"/>
        <end position="32"/>
    </location>
</feature>
<evidence type="ECO:0000256" key="3">
    <source>
        <dbReference type="SAM" id="MobiDB-lite"/>
    </source>
</evidence>
<dbReference type="PANTHER" id="PTHR40621:SF6">
    <property type="entry name" value="AP-1-LIKE TRANSCRIPTION FACTOR YAP1-RELATED"/>
    <property type="match status" value="1"/>
</dbReference>
<dbReference type="PROSITE" id="PS00036">
    <property type="entry name" value="BZIP_BASIC"/>
    <property type="match status" value="1"/>
</dbReference>
<dbReference type="PANTHER" id="PTHR40621">
    <property type="entry name" value="TRANSCRIPTION FACTOR KAPC-RELATED"/>
    <property type="match status" value="1"/>
</dbReference>
<accession>A0AAD6IJ34</accession>
<feature type="compositionally biased region" description="Basic and acidic residues" evidence="3">
    <location>
        <begin position="8"/>
        <end position="19"/>
    </location>
</feature>
<evidence type="ECO:0000256" key="1">
    <source>
        <dbReference type="ARBA" id="ARBA00004123"/>
    </source>
</evidence>
<evidence type="ECO:0000259" key="4">
    <source>
        <dbReference type="PROSITE" id="PS00036"/>
    </source>
</evidence>
<comment type="caution">
    <text evidence="5">The sequence shown here is derived from an EMBL/GenBank/DDBJ whole genome shotgun (WGS) entry which is preliminary data.</text>
</comment>
<dbReference type="GO" id="GO:0090575">
    <property type="term" value="C:RNA polymerase II transcription regulator complex"/>
    <property type="evidence" value="ECO:0007669"/>
    <property type="project" value="TreeGrafter"/>
</dbReference>
<name>A0AAD6IJ34_PENCN</name>
<evidence type="ECO:0000256" key="2">
    <source>
        <dbReference type="ARBA" id="ARBA00023242"/>
    </source>
</evidence>
<gene>
    <name evidence="5" type="ORF">N7460_001389</name>
</gene>
<dbReference type="Gene3D" id="1.20.5.170">
    <property type="match status" value="1"/>
</dbReference>
<dbReference type="SUPFAM" id="SSF57959">
    <property type="entry name" value="Leucine zipper domain"/>
    <property type="match status" value="1"/>
</dbReference>
<feature type="region of interest" description="Disordered" evidence="3">
    <location>
        <begin position="1"/>
        <end position="31"/>
    </location>
</feature>
<evidence type="ECO:0000313" key="5">
    <source>
        <dbReference type="EMBL" id="KAJ6050855.1"/>
    </source>
</evidence>
<comment type="subcellular location">
    <subcellularLocation>
        <location evidence="1">Nucleus</location>
    </subcellularLocation>
</comment>
<reference evidence="5" key="2">
    <citation type="submission" date="2023-01" db="EMBL/GenBank/DDBJ databases">
        <authorList>
            <person name="Petersen C."/>
        </authorList>
    </citation>
    <scope>NUCLEOTIDE SEQUENCE</scope>
    <source>
        <strain evidence="5">IBT 15450</strain>
    </source>
</reference>
<evidence type="ECO:0000313" key="6">
    <source>
        <dbReference type="Proteomes" id="UP001219568"/>
    </source>
</evidence>
<reference evidence="5" key="1">
    <citation type="journal article" date="2023" name="IMA Fungus">
        <title>Comparative genomic study of the Penicillium genus elucidates a diverse pangenome and 15 lateral gene transfer events.</title>
        <authorList>
            <person name="Petersen C."/>
            <person name="Sorensen T."/>
            <person name="Nielsen M.R."/>
            <person name="Sondergaard T.E."/>
            <person name="Sorensen J.L."/>
            <person name="Fitzpatrick D.A."/>
            <person name="Frisvad J.C."/>
            <person name="Nielsen K.L."/>
        </authorList>
    </citation>
    <scope>NUCLEOTIDE SEQUENCE</scope>
    <source>
        <strain evidence="5">IBT 15450</strain>
    </source>
</reference>
<keyword evidence="6" id="KW-1185">Reference proteome</keyword>